<feature type="transmembrane region" description="Helical" evidence="2">
    <location>
        <begin position="21"/>
        <end position="40"/>
    </location>
</feature>
<protein>
    <submittedName>
        <fullName evidence="3">Uncharacterized protein</fullName>
    </submittedName>
</protein>
<keyword evidence="2" id="KW-0472">Membrane</keyword>
<reference evidence="3 4" key="1">
    <citation type="submission" date="2021-01" db="EMBL/GenBank/DDBJ databases">
        <title>Whole genome shotgun sequence of Verrucosispora andamanensis NBRC 109075.</title>
        <authorList>
            <person name="Komaki H."/>
            <person name="Tamura T."/>
        </authorList>
    </citation>
    <scope>NUCLEOTIDE SEQUENCE [LARGE SCALE GENOMIC DNA]</scope>
    <source>
        <strain evidence="3 4">NBRC 109075</strain>
    </source>
</reference>
<evidence type="ECO:0000313" key="4">
    <source>
        <dbReference type="Proteomes" id="UP000647017"/>
    </source>
</evidence>
<name>A0ABQ4HPI8_9ACTN</name>
<keyword evidence="2" id="KW-0812">Transmembrane</keyword>
<feature type="region of interest" description="Disordered" evidence="1">
    <location>
        <begin position="39"/>
        <end position="94"/>
    </location>
</feature>
<dbReference type="EMBL" id="BOOZ01000003">
    <property type="protein sequence ID" value="GIJ07572.1"/>
    <property type="molecule type" value="Genomic_DNA"/>
</dbReference>
<feature type="compositionally biased region" description="Low complexity" evidence="1">
    <location>
        <begin position="74"/>
        <end position="84"/>
    </location>
</feature>
<comment type="caution">
    <text evidence="3">The sequence shown here is derived from an EMBL/GenBank/DDBJ whole genome shotgun (WGS) entry which is preliminary data.</text>
</comment>
<gene>
    <name evidence="3" type="ORF">Van01_07860</name>
</gene>
<keyword evidence="2" id="KW-1133">Transmembrane helix</keyword>
<feature type="compositionally biased region" description="Pro residues" evidence="1">
    <location>
        <begin position="61"/>
        <end position="73"/>
    </location>
</feature>
<accession>A0ABQ4HPI8</accession>
<sequence>MTDQVGADARPSPRFGRRGKILLAGLIVVAVGLGGAWWHGEREPAGTAGPAGPTSGTPQGDTPPGPESEPEPAPSGEASDAPSAAPLPPIPGTTVESVAANWRKRWDTPPKAFARGYDTTAAMPGTGLRTRFGVLKSPIGEGESVATLFCMVLEKKVDIDKRFLEAVIDACLAPALRADEPAALLTWLAEQDYSADVYDQLPLARFDATVTAVRGSFSVHLRSKGRTGQADAPATGAGSAG</sequence>
<evidence type="ECO:0000313" key="3">
    <source>
        <dbReference type="EMBL" id="GIJ07572.1"/>
    </source>
</evidence>
<evidence type="ECO:0000256" key="1">
    <source>
        <dbReference type="SAM" id="MobiDB-lite"/>
    </source>
</evidence>
<organism evidence="3 4">
    <name type="scientific">Micromonospora andamanensis</name>
    <dbReference type="NCBI Taxonomy" id="1287068"/>
    <lineage>
        <taxon>Bacteria</taxon>
        <taxon>Bacillati</taxon>
        <taxon>Actinomycetota</taxon>
        <taxon>Actinomycetes</taxon>
        <taxon>Micromonosporales</taxon>
        <taxon>Micromonosporaceae</taxon>
        <taxon>Micromonospora</taxon>
    </lineage>
</organism>
<evidence type="ECO:0000256" key="2">
    <source>
        <dbReference type="SAM" id="Phobius"/>
    </source>
</evidence>
<proteinExistence type="predicted"/>
<keyword evidence="4" id="KW-1185">Reference proteome</keyword>
<dbReference type="RefSeq" id="WP_203999983.1">
    <property type="nucleotide sequence ID" value="NZ_BOOZ01000003.1"/>
</dbReference>
<feature type="compositionally biased region" description="Low complexity" evidence="1">
    <location>
        <begin position="45"/>
        <end position="58"/>
    </location>
</feature>
<dbReference type="Proteomes" id="UP000647017">
    <property type="component" value="Unassembled WGS sequence"/>
</dbReference>